<organism evidence="4 5">
    <name type="scientific">Loa loa</name>
    <name type="common">Eye worm</name>
    <name type="synonym">Filaria loa</name>
    <dbReference type="NCBI Taxonomy" id="7209"/>
    <lineage>
        <taxon>Eukaryota</taxon>
        <taxon>Metazoa</taxon>
        <taxon>Ecdysozoa</taxon>
        <taxon>Nematoda</taxon>
        <taxon>Chromadorea</taxon>
        <taxon>Rhabditida</taxon>
        <taxon>Spirurina</taxon>
        <taxon>Spiruromorpha</taxon>
        <taxon>Filarioidea</taxon>
        <taxon>Onchocercidae</taxon>
        <taxon>Loa</taxon>
    </lineage>
</organism>
<dbReference type="GO" id="GO:0008289">
    <property type="term" value="F:lipid binding"/>
    <property type="evidence" value="ECO:0007669"/>
    <property type="project" value="InterPro"/>
</dbReference>
<dbReference type="SUPFAM" id="SSF55394">
    <property type="entry name" value="Bactericidal permeability-increasing protein, BPI"/>
    <property type="match status" value="2"/>
</dbReference>
<proteinExistence type="inferred from homology"/>
<dbReference type="eggNOG" id="KOG4160">
    <property type="taxonomic scope" value="Eukaryota"/>
</dbReference>
<dbReference type="InterPro" id="IPR001124">
    <property type="entry name" value="Lipid-bd_serum_glycop_C"/>
</dbReference>
<dbReference type="AlphaFoldDB" id="A0A1I7VBN2"/>
<evidence type="ECO:0000259" key="3">
    <source>
        <dbReference type="SMART" id="SM00328"/>
    </source>
</evidence>
<dbReference type="Pfam" id="PF02886">
    <property type="entry name" value="LBP_BPI_CETP_C"/>
    <property type="match status" value="1"/>
</dbReference>
<evidence type="ECO:0000256" key="2">
    <source>
        <dbReference type="ARBA" id="ARBA00023157"/>
    </source>
</evidence>
<dbReference type="Gene3D" id="3.15.20.10">
    <property type="entry name" value="Bactericidal permeability-increasing protein, domain 2"/>
    <property type="match status" value="1"/>
</dbReference>
<dbReference type="SMART" id="SM00328">
    <property type="entry name" value="BPI1"/>
    <property type="match status" value="1"/>
</dbReference>
<keyword evidence="2" id="KW-1015">Disulfide bond</keyword>
<evidence type="ECO:0000313" key="5">
    <source>
        <dbReference type="WBParaSite" id="EN70_12019"/>
    </source>
</evidence>
<name>A0A1I7VBN2_LOALO</name>
<dbReference type="InterPro" id="IPR017942">
    <property type="entry name" value="Lipid-bd_serum_glycop_N"/>
</dbReference>
<evidence type="ECO:0000256" key="1">
    <source>
        <dbReference type="ARBA" id="ARBA00007292"/>
    </source>
</evidence>
<reference evidence="5" key="2">
    <citation type="submission" date="2016-11" db="UniProtKB">
        <authorList>
            <consortium name="WormBaseParasite"/>
        </authorList>
    </citation>
    <scope>IDENTIFICATION</scope>
</reference>
<accession>A0A1I7VBN2</accession>
<dbReference type="GO" id="GO:0005615">
    <property type="term" value="C:extracellular space"/>
    <property type="evidence" value="ECO:0007669"/>
    <property type="project" value="TreeGrafter"/>
</dbReference>
<dbReference type="PANTHER" id="PTHR10504:SF144">
    <property type="entry name" value="BPI1 DOMAIN-CONTAINING PROTEIN"/>
    <property type="match status" value="1"/>
</dbReference>
<reference evidence="4" key="1">
    <citation type="submission" date="2012-04" db="EMBL/GenBank/DDBJ databases">
        <title>The Genome Sequence of Loa loa.</title>
        <authorList>
            <consortium name="The Broad Institute Genome Sequencing Platform"/>
            <consortium name="Broad Institute Genome Sequencing Center for Infectious Disease"/>
            <person name="Nutman T.B."/>
            <person name="Fink D.L."/>
            <person name="Russ C."/>
            <person name="Young S."/>
            <person name="Zeng Q."/>
            <person name="Gargeya S."/>
            <person name="Alvarado L."/>
            <person name="Berlin A."/>
            <person name="Chapman S.B."/>
            <person name="Chen Z."/>
            <person name="Freedman E."/>
            <person name="Gellesch M."/>
            <person name="Goldberg J."/>
            <person name="Griggs A."/>
            <person name="Gujja S."/>
            <person name="Heilman E.R."/>
            <person name="Heiman D."/>
            <person name="Howarth C."/>
            <person name="Mehta T."/>
            <person name="Neiman D."/>
            <person name="Pearson M."/>
            <person name="Roberts A."/>
            <person name="Saif S."/>
            <person name="Shea T."/>
            <person name="Shenoy N."/>
            <person name="Sisk P."/>
            <person name="Stolte C."/>
            <person name="Sykes S."/>
            <person name="White J."/>
            <person name="Yandava C."/>
            <person name="Haas B."/>
            <person name="Henn M.R."/>
            <person name="Nusbaum C."/>
            <person name="Birren B."/>
        </authorList>
    </citation>
    <scope>NUCLEOTIDE SEQUENCE [LARGE SCALE GENOMIC DNA]</scope>
</reference>
<keyword evidence="4" id="KW-1185">Reference proteome</keyword>
<dbReference type="WBParaSite" id="EN70_12019">
    <property type="protein sequence ID" value="EN70_12019"/>
    <property type="gene ID" value="EN70_12019"/>
</dbReference>
<comment type="similarity">
    <text evidence="1">Belongs to the BPI/LBP/Plunc superfamily. BPI/LBP family.</text>
</comment>
<dbReference type="Gene3D" id="3.15.10.10">
    <property type="entry name" value="Bactericidal permeability-increasing protein, domain 1"/>
    <property type="match status" value="1"/>
</dbReference>
<sequence>MIIFIQVIFQITLFLTILSSYPVNISAILRQNSPGRPLSSFPQCGNYMFDVETAGRVNTNDFNPILRSYGQFGSSGFKIRFNRNAFNYASLVIAQMLNQEIRNARIPSFTQCIPEVNGCAFLTNILITNYRCAQHVTLFPVSHNEIALSIQNFDLSLSGQLGGQVIVLLPLPLCGTLCIDARQISVSLQIAIERNPYNGAAYVRMTKCSLTLGYLNMHIVNGGLIGEVINNNFRSKIISQAYATLPGKFCSMIPSLLDQHVNSRLINIPQMIPITQMISYASFLINKPKKLPEYCYSEICKQYHSTNRSLIKKKLKTRTILTAGVSNMAILEHKKHANNKQLAKLEYANKNNNSLLEITSLQGTINQSKSLLSIGINEKFPGKMQKFQQIWRRRIKRNIGLVNVNNNLWQQCINCDYEKSEVIPYYYDTIMKHIQACASDLILSTYFLGSSATNSALTLNFLGEFSPNARGGTPFTPFPLEYPVIDSGQMLDLLISDYTFNTLLIICIAEDIDFDLSLELQDNQEFTNDTILNQTNTRKYNNRTKRHTTMDTLLNFGICLGDIAPEIREKNPGKRAYIIIRTNRAPSIQFKAANNGTIIIEFIIDGLIYLDGTTTKVGHIQITTVSVITVQFINKRMIAKAQIERMDIVDVDKTFGLPEEAFINLSNLARGILTRRVFDCIG</sequence>
<dbReference type="InterPro" id="IPR032942">
    <property type="entry name" value="BPI/LBP/Plunc"/>
</dbReference>
<feature type="domain" description="Lipid-binding serum glycoprotein N-terminal" evidence="3">
    <location>
        <begin position="80"/>
        <end position="308"/>
    </location>
</feature>
<dbReference type="PANTHER" id="PTHR10504">
    <property type="entry name" value="BACTERICIDAL PERMEABILITY-INCREASING BPI PROTEIN-RELATED"/>
    <property type="match status" value="1"/>
</dbReference>
<dbReference type="Proteomes" id="UP000095285">
    <property type="component" value="Unassembled WGS sequence"/>
</dbReference>
<dbReference type="InterPro" id="IPR017943">
    <property type="entry name" value="Bactericidal_perm-incr_a/b_dom"/>
</dbReference>
<protein>
    <submittedName>
        <fullName evidence="5">BPI1 domain-containing protein</fullName>
    </submittedName>
</protein>
<evidence type="ECO:0000313" key="4">
    <source>
        <dbReference type="Proteomes" id="UP000095285"/>
    </source>
</evidence>